<evidence type="ECO:0000259" key="4">
    <source>
        <dbReference type="Pfam" id="PF02872"/>
    </source>
</evidence>
<dbReference type="InterPro" id="IPR006146">
    <property type="entry name" value="5'-Nucleotdase_CS"/>
</dbReference>
<dbReference type="InterPro" id="IPR008334">
    <property type="entry name" value="5'-Nucleotdase_C"/>
</dbReference>
<dbReference type="PANTHER" id="PTHR11575:SF23">
    <property type="entry name" value="5-NUCLEOTIDASE FAMILY PROTEIN"/>
    <property type="match status" value="1"/>
</dbReference>
<gene>
    <name evidence="5" type="primary">yunD</name>
    <name evidence="5" type="ORF">GCM10007362_41630</name>
</gene>
<keyword evidence="2" id="KW-0378">Hydrolase</keyword>
<dbReference type="InterPro" id="IPR004843">
    <property type="entry name" value="Calcineurin-like_PHP"/>
</dbReference>
<evidence type="ECO:0000259" key="3">
    <source>
        <dbReference type="Pfam" id="PF00149"/>
    </source>
</evidence>
<accession>A0ABQ2A2T2</accession>
<evidence type="ECO:0000256" key="2">
    <source>
        <dbReference type="RuleBase" id="RU362119"/>
    </source>
</evidence>
<proteinExistence type="inferred from homology"/>
<dbReference type="PANTHER" id="PTHR11575">
    <property type="entry name" value="5'-NUCLEOTIDASE-RELATED"/>
    <property type="match status" value="1"/>
</dbReference>
<keyword evidence="1" id="KW-0732">Signal</keyword>
<dbReference type="PROSITE" id="PS00785">
    <property type="entry name" value="5_NUCLEOTIDASE_1"/>
    <property type="match status" value="1"/>
</dbReference>
<dbReference type="InterPro" id="IPR006179">
    <property type="entry name" value="5_nucleotidase/apyrase"/>
</dbReference>
<evidence type="ECO:0000256" key="1">
    <source>
        <dbReference type="ARBA" id="ARBA00022729"/>
    </source>
</evidence>
<dbReference type="PRINTS" id="PR01607">
    <property type="entry name" value="APYRASEFAMLY"/>
</dbReference>
<dbReference type="Proteomes" id="UP000605427">
    <property type="component" value="Unassembled WGS sequence"/>
</dbReference>
<comment type="caution">
    <text evidence="5">The sequence shown here is derived from an EMBL/GenBank/DDBJ whole genome shotgun (WGS) entry which is preliminary data.</text>
</comment>
<feature type="domain" description="5'-Nucleotidase C-terminal" evidence="4">
    <location>
        <begin position="290"/>
        <end position="429"/>
    </location>
</feature>
<evidence type="ECO:0000313" key="5">
    <source>
        <dbReference type="EMBL" id="GGH85068.1"/>
    </source>
</evidence>
<dbReference type="Pfam" id="PF00149">
    <property type="entry name" value="Metallophos"/>
    <property type="match status" value="1"/>
</dbReference>
<dbReference type="InterPro" id="IPR029052">
    <property type="entry name" value="Metallo-depent_PP-like"/>
</dbReference>
<name>A0ABQ2A2T2_9BACL</name>
<keyword evidence="6" id="KW-1185">Reference proteome</keyword>
<comment type="similarity">
    <text evidence="2">Belongs to the 5'-nucleotidase family.</text>
</comment>
<dbReference type="InterPro" id="IPR036907">
    <property type="entry name" value="5'-Nucleotdase_C_sf"/>
</dbReference>
<dbReference type="EMBL" id="BMDD01000005">
    <property type="protein sequence ID" value="GGH85068.1"/>
    <property type="molecule type" value="Genomic_DNA"/>
</dbReference>
<dbReference type="SUPFAM" id="SSF55816">
    <property type="entry name" value="5'-nucleotidase (syn. UDP-sugar hydrolase), C-terminal domain"/>
    <property type="match status" value="1"/>
</dbReference>
<dbReference type="Gene3D" id="3.60.21.10">
    <property type="match status" value="1"/>
</dbReference>
<evidence type="ECO:0000313" key="6">
    <source>
        <dbReference type="Proteomes" id="UP000605427"/>
    </source>
</evidence>
<dbReference type="CDD" id="cd00845">
    <property type="entry name" value="MPP_UshA_N_like"/>
    <property type="match status" value="1"/>
</dbReference>
<reference evidence="6" key="1">
    <citation type="journal article" date="2019" name="Int. J. Syst. Evol. Microbiol.">
        <title>The Global Catalogue of Microorganisms (GCM) 10K type strain sequencing project: providing services to taxonomists for standard genome sequencing and annotation.</title>
        <authorList>
            <consortium name="The Broad Institute Genomics Platform"/>
            <consortium name="The Broad Institute Genome Sequencing Center for Infectious Disease"/>
            <person name="Wu L."/>
            <person name="Ma J."/>
        </authorList>
    </citation>
    <scope>NUCLEOTIDE SEQUENCE [LARGE SCALE GENOMIC DNA]</scope>
    <source>
        <strain evidence="6">CCM 8702</strain>
    </source>
</reference>
<dbReference type="RefSeq" id="WP_172241768.1">
    <property type="nucleotide sequence ID" value="NZ_BMDD01000005.1"/>
</dbReference>
<organism evidence="5 6">
    <name type="scientific">Saccharibacillus endophyticus</name>
    <dbReference type="NCBI Taxonomy" id="2060666"/>
    <lineage>
        <taxon>Bacteria</taxon>
        <taxon>Bacillati</taxon>
        <taxon>Bacillota</taxon>
        <taxon>Bacilli</taxon>
        <taxon>Bacillales</taxon>
        <taxon>Paenibacillaceae</taxon>
        <taxon>Saccharibacillus</taxon>
    </lineage>
</organism>
<feature type="domain" description="Calcineurin-like phosphoesterase" evidence="3">
    <location>
        <begin position="11"/>
        <end position="206"/>
    </location>
</feature>
<dbReference type="Gene3D" id="3.90.780.10">
    <property type="entry name" value="5'-Nucleotidase, C-terminal domain"/>
    <property type="match status" value="1"/>
</dbReference>
<protein>
    <submittedName>
        <fullName evidence="5">Metallophosphoesterase YunD</fullName>
    </submittedName>
</protein>
<keyword evidence="2" id="KW-0547">Nucleotide-binding</keyword>
<dbReference type="Pfam" id="PF02872">
    <property type="entry name" value="5_nucleotid_C"/>
    <property type="match status" value="1"/>
</dbReference>
<sequence length="478" mass="51886">MGSKTEERDTLTILHTNDLHSHFEQMGRIAAFIAAEKSQGKPVCTLDVGDHMDRMAIETEGSLGSANVDILNRTGYDAVTIGNNEGLTFTPQQLGEVYAHLDCPVVCGNVRMADGSLPAWLQESAVVETGGFKVGILGLTAPFSDFYRLLGVEVSDPFSLLQQQVSELRQRVDIIVLLSHLGLASDERIASMIEGIDLILGGHTHHLLAEPISIGTTVVCAAGKFGQHIGRIVVERDTASGRCKVKEAGLIALDDAAVSDDRIDRAISKHHEEAAERLRRVTAVSERELGVDYEQESELGNLLAQSVRRFAGGEFSLVNSGQVLGPLPPGEITEGMLHALCPSPINPCVVTLRGSDILRSLEQSLLPEYTGKKLTGFGFRGERLGGLCADGLSVRYDPEAEPYSRILEARTSERTIEPDEEYRVGTLDMFTFGAGYESLSRGTDKTFILPEFLRDLLRMELGRPGAAGEASASRWIRA</sequence>
<dbReference type="SUPFAM" id="SSF56300">
    <property type="entry name" value="Metallo-dependent phosphatases"/>
    <property type="match status" value="1"/>
</dbReference>